<organism evidence="1 2">
    <name type="scientific">Triparma laevis f. inornata</name>
    <dbReference type="NCBI Taxonomy" id="1714386"/>
    <lineage>
        <taxon>Eukaryota</taxon>
        <taxon>Sar</taxon>
        <taxon>Stramenopiles</taxon>
        <taxon>Ochrophyta</taxon>
        <taxon>Bolidophyceae</taxon>
        <taxon>Parmales</taxon>
        <taxon>Triparmaceae</taxon>
        <taxon>Triparma</taxon>
    </lineage>
</organism>
<protein>
    <submittedName>
        <fullName evidence="1">Uncharacterized protein</fullName>
    </submittedName>
</protein>
<evidence type="ECO:0000313" key="1">
    <source>
        <dbReference type="EMBL" id="GMH58912.1"/>
    </source>
</evidence>
<sequence length="88" mass="10025">MPLRRLRIPWKGLKSHWENARVRPRAAALAEQNGRNVTIVEQRVFKGGHGAYALPAVMYSLLTVKYIIKDSKNDWENARVRPCRALGG</sequence>
<dbReference type="AlphaFoldDB" id="A0A9W6ZX12"/>
<comment type="caution">
    <text evidence="1">The sequence shown here is derived from an EMBL/GenBank/DDBJ whole genome shotgun (WGS) entry which is preliminary data.</text>
</comment>
<gene>
    <name evidence="1" type="ORF">TL16_g02715</name>
</gene>
<reference evidence="2" key="1">
    <citation type="journal article" date="2023" name="Commun. Biol.">
        <title>Genome analysis of Parmales, the sister group of diatoms, reveals the evolutionary specialization of diatoms from phago-mixotrophs to photoautotrophs.</title>
        <authorList>
            <person name="Ban H."/>
            <person name="Sato S."/>
            <person name="Yoshikawa S."/>
            <person name="Yamada K."/>
            <person name="Nakamura Y."/>
            <person name="Ichinomiya M."/>
            <person name="Sato N."/>
            <person name="Blanc-Mathieu R."/>
            <person name="Endo H."/>
            <person name="Kuwata A."/>
            <person name="Ogata H."/>
        </authorList>
    </citation>
    <scope>NUCLEOTIDE SEQUENCE [LARGE SCALE GENOMIC DNA]</scope>
</reference>
<evidence type="ECO:0000313" key="2">
    <source>
        <dbReference type="Proteomes" id="UP001162640"/>
    </source>
</evidence>
<accession>A0A9W6ZX12</accession>
<dbReference type="Proteomes" id="UP001162640">
    <property type="component" value="Unassembled WGS sequence"/>
</dbReference>
<proteinExistence type="predicted"/>
<name>A0A9W6ZX12_9STRA</name>
<dbReference type="EMBL" id="BLQM01000068">
    <property type="protein sequence ID" value="GMH58912.1"/>
    <property type="molecule type" value="Genomic_DNA"/>
</dbReference>